<name>A0A8J5GWB6_ZINOF</name>
<dbReference type="EMBL" id="JACMSC010000008">
    <property type="protein sequence ID" value="KAG6510639.1"/>
    <property type="molecule type" value="Genomic_DNA"/>
</dbReference>
<dbReference type="Proteomes" id="UP000734854">
    <property type="component" value="Unassembled WGS sequence"/>
</dbReference>
<protein>
    <submittedName>
        <fullName evidence="2">Uncharacterized protein</fullName>
    </submittedName>
</protein>
<comment type="caution">
    <text evidence="2">The sequence shown here is derived from an EMBL/GenBank/DDBJ whole genome shotgun (WGS) entry which is preliminary data.</text>
</comment>
<feature type="signal peptide" evidence="1">
    <location>
        <begin position="1"/>
        <end position="39"/>
    </location>
</feature>
<accession>A0A8J5GWB6</accession>
<evidence type="ECO:0000313" key="3">
    <source>
        <dbReference type="Proteomes" id="UP000734854"/>
    </source>
</evidence>
<evidence type="ECO:0000313" key="2">
    <source>
        <dbReference type="EMBL" id="KAG6510639.1"/>
    </source>
</evidence>
<evidence type="ECO:0000256" key="1">
    <source>
        <dbReference type="SAM" id="SignalP"/>
    </source>
</evidence>
<organism evidence="2 3">
    <name type="scientific">Zingiber officinale</name>
    <name type="common">Ginger</name>
    <name type="synonym">Amomum zingiber</name>
    <dbReference type="NCBI Taxonomy" id="94328"/>
    <lineage>
        <taxon>Eukaryota</taxon>
        <taxon>Viridiplantae</taxon>
        <taxon>Streptophyta</taxon>
        <taxon>Embryophyta</taxon>
        <taxon>Tracheophyta</taxon>
        <taxon>Spermatophyta</taxon>
        <taxon>Magnoliopsida</taxon>
        <taxon>Liliopsida</taxon>
        <taxon>Zingiberales</taxon>
        <taxon>Zingiberaceae</taxon>
        <taxon>Zingiber</taxon>
    </lineage>
</organism>
<keyword evidence="3" id="KW-1185">Reference proteome</keyword>
<sequence>MDRWPNTSRAHPSTEMAACNRKTLAVVALLLCLVLSAAATSDTQLYDLLDNSCYCHCMIDRCMTTPGATREECAPACDSGCVNGGHPGRIDSQDFCGY</sequence>
<gene>
    <name evidence="2" type="ORF">ZIOFF_028667</name>
</gene>
<feature type="chain" id="PRO_5035270099" evidence="1">
    <location>
        <begin position="40"/>
        <end position="98"/>
    </location>
</feature>
<dbReference type="AlphaFoldDB" id="A0A8J5GWB6"/>
<proteinExistence type="predicted"/>
<reference evidence="2 3" key="1">
    <citation type="submission" date="2020-08" db="EMBL/GenBank/DDBJ databases">
        <title>Plant Genome Project.</title>
        <authorList>
            <person name="Zhang R.-G."/>
        </authorList>
    </citation>
    <scope>NUCLEOTIDE SEQUENCE [LARGE SCALE GENOMIC DNA]</scope>
    <source>
        <tissue evidence="2">Rhizome</tissue>
    </source>
</reference>
<keyword evidence="1" id="KW-0732">Signal</keyword>